<dbReference type="Proteomes" id="UP000183263">
    <property type="component" value="Unassembled WGS sequence"/>
</dbReference>
<dbReference type="SUPFAM" id="SSF48498">
    <property type="entry name" value="Tetracyclin repressor-like, C-terminal domain"/>
    <property type="match status" value="1"/>
</dbReference>
<dbReference type="Gene3D" id="1.10.357.10">
    <property type="entry name" value="Tetracycline Repressor, domain 2"/>
    <property type="match status" value="1"/>
</dbReference>
<protein>
    <submittedName>
        <fullName evidence="2">DNA-binding transcriptional regulator, AcrR family</fullName>
    </submittedName>
</protein>
<sequence length="222" mass="24649">MQARSKATRRAITDGALMLIDELGYRRTTVEAVADRARVSKGAVYYHFASKELLLQGVIASSRDEVVALIRRRELWRSSAIEALVDVWIATACGRRNERPLLVHHARAPERGASPGIGDELRAYATRVLRTSAAAGDLRTSADVDALADRFVGALLDTPTAAERGRPPNAVIESRLSRVVGELALAPDSEEYLRRYLVRRTRVRIPDQRWRITLVDEPVPAC</sequence>
<dbReference type="InterPro" id="IPR023772">
    <property type="entry name" value="DNA-bd_HTH_TetR-type_CS"/>
</dbReference>
<dbReference type="InterPro" id="IPR009057">
    <property type="entry name" value="Homeodomain-like_sf"/>
</dbReference>
<evidence type="ECO:0000256" key="1">
    <source>
        <dbReference type="ARBA" id="ARBA00023125"/>
    </source>
</evidence>
<dbReference type="PROSITE" id="PS50977">
    <property type="entry name" value="HTH_TETR_2"/>
    <property type="match status" value="1"/>
</dbReference>
<proteinExistence type="predicted"/>
<gene>
    <name evidence="2" type="ORF">SAMN05444695_11861</name>
</gene>
<dbReference type="PANTHER" id="PTHR30055:SF226">
    <property type="entry name" value="HTH-TYPE TRANSCRIPTIONAL REGULATOR PKSA"/>
    <property type="match status" value="1"/>
</dbReference>
<dbReference type="OrthoDB" id="3237195at2"/>
<dbReference type="InterPro" id="IPR001647">
    <property type="entry name" value="HTH_TetR"/>
</dbReference>
<evidence type="ECO:0000313" key="3">
    <source>
        <dbReference type="Proteomes" id="UP000183263"/>
    </source>
</evidence>
<name>A0A1G8RP82_9NOCA</name>
<dbReference type="InterPro" id="IPR050109">
    <property type="entry name" value="HTH-type_TetR-like_transc_reg"/>
</dbReference>
<dbReference type="GO" id="GO:0000976">
    <property type="term" value="F:transcription cis-regulatory region binding"/>
    <property type="evidence" value="ECO:0007669"/>
    <property type="project" value="TreeGrafter"/>
</dbReference>
<dbReference type="PANTHER" id="PTHR30055">
    <property type="entry name" value="HTH-TYPE TRANSCRIPTIONAL REGULATOR RUTR"/>
    <property type="match status" value="1"/>
</dbReference>
<keyword evidence="3" id="KW-1185">Reference proteome</keyword>
<dbReference type="AlphaFoldDB" id="A0A1G8RP82"/>
<dbReference type="GO" id="GO:0003700">
    <property type="term" value="F:DNA-binding transcription factor activity"/>
    <property type="evidence" value="ECO:0007669"/>
    <property type="project" value="TreeGrafter"/>
</dbReference>
<dbReference type="Pfam" id="PF00440">
    <property type="entry name" value="TetR_N"/>
    <property type="match status" value="1"/>
</dbReference>
<accession>A0A1G8RP82</accession>
<dbReference type="EMBL" id="FNDN01000018">
    <property type="protein sequence ID" value="SDJ18798.1"/>
    <property type="molecule type" value="Genomic_DNA"/>
</dbReference>
<organism evidence="2 3">
    <name type="scientific">Rhodococcus triatomae</name>
    <dbReference type="NCBI Taxonomy" id="300028"/>
    <lineage>
        <taxon>Bacteria</taxon>
        <taxon>Bacillati</taxon>
        <taxon>Actinomycetota</taxon>
        <taxon>Actinomycetes</taxon>
        <taxon>Mycobacteriales</taxon>
        <taxon>Nocardiaceae</taxon>
        <taxon>Rhodococcus</taxon>
    </lineage>
</organism>
<dbReference type="SUPFAM" id="SSF46689">
    <property type="entry name" value="Homeodomain-like"/>
    <property type="match status" value="1"/>
</dbReference>
<dbReference type="InterPro" id="IPR036271">
    <property type="entry name" value="Tet_transcr_reg_TetR-rel_C_sf"/>
</dbReference>
<reference evidence="2 3" key="1">
    <citation type="submission" date="2016-10" db="EMBL/GenBank/DDBJ databases">
        <authorList>
            <person name="de Groot N.N."/>
        </authorList>
    </citation>
    <scope>NUCLEOTIDE SEQUENCE [LARGE SCALE GENOMIC DNA]</scope>
    <source>
        <strain evidence="2 3">DSM 44892</strain>
    </source>
</reference>
<dbReference type="PRINTS" id="PR00455">
    <property type="entry name" value="HTHTETR"/>
</dbReference>
<evidence type="ECO:0000313" key="2">
    <source>
        <dbReference type="EMBL" id="SDJ18798.1"/>
    </source>
</evidence>
<dbReference type="PROSITE" id="PS01081">
    <property type="entry name" value="HTH_TETR_1"/>
    <property type="match status" value="1"/>
</dbReference>
<keyword evidence="1 2" id="KW-0238">DNA-binding</keyword>
<dbReference type="RefSeq" id="WP_072739893.1">
    <property type="nucleotide sequence ID" value="NZ_CP048813.1"/>
</dbReference>